<name>A0A545U2D4_9PROT</name>
<evidence type="ECO:0000313" key="13">
    <source>
        <dbReference type="Proteomes" id="UP000315252"/>
    </source>
</evidence>
<evidence type="ECO:0000256" key="4">
    <source>
        <dbReference type="ARBA" id="ARBA00019077"/>
    </source>
</evidence>
<dbReference type="UniPathway" id="UPA00958"/>
<dbReference type="EC" id="2.4.99.12" evidence="3 10"/>
<dbReference type="EMBL" id="VHSH01000001">
    <property type="protein sequence ID" value="TQV83637.1"/>
    <property type="molecule type" value="Genomic_DNA"/>
</dbReference>
<comment type="subcellular location">
    <subcellularLocation>
        <location evidence="10">Cell membrane</location>
    </subcellularLocation>
</comment>
<feature type="active site" description="Proton acceptor" evidence="8">
    <location>
        <position position="69"/>
    </location>
</feature>
<dbReference type="OrthoDB" id="9789797at2"/>
<evidence type="ECO:0000256" key="10">
    <source>
        <dbReference type="RuleBase" id="RU365103"/>
    </source>
</evidence>
<dbReference type="Proteomes" id="UP000315252">
    <property type="component" value="Unassembled WGS sequence"/>
</dbReference>
<dbReference type="AlphaFoldDB" id="A0A545U2D4"/>
<dbReference type="GO" id="GO:0009245">
    <property type="term" value="P:lipid A biosynthetic process"/>
    <property type="evidence" value="ECO:0007669"/>
    <property type="project" value="TreeGrafter"/>
</dbReference>
<evidence type="ECO:0000256" key="7">
    <source>
        <dbReference type="ARBA" id="ARBA00049183"/>
    </source>
</evidence>
<comment type="catalytic activity">
    <reaction evidence="7 10">
        <text>lipid IVA (E. coli) + CMP-3-deoxy-beta-D-manno-octulosonate = alpha-Kdo-(2-&gt;6)-lipid IVA (E. coli) + CMP + H(+)</text>
        <dbReference type="Rhea" id="RHEA:28066"/>
        <dbReference type="ChEBI" id="CHEBI:15378"/>
        <dbReference type="ChEBI" id="CHEBI:58603"/>
        <dbReference type="ChEBI" id="CHEBI:60364"/>
        <dbReference type="ChEBI" id="CHEBI:60377"/>
        <dbReference type="ChEBI" id="CHEBI:85987"/>
        <dbReference type="EC" id="2.4.99.12"/>
    </reaction>
</comment>
<dbReference type="PANTHER" id="PTHR42755">
    <property type="entry name" value="3-DEOXY-MANNO-OCTULOSONATE CYTIDYLYLTRANSFERASE"/>
    <property type="match status" value="1"/>
</dbReference>
<dbReference type="SUPFAM" id="SSF53756">
    <property type="entry name" value="UDP-Glycosyltransferase/glycogen phosphorylase"/>
    <property type="match status" value="1"/>
</dbReference>
<evidence type="ECO:0000256" key="3">
    <source>
        <dbReference type="ARBA" id="ARBA00012621"/>
    </source>
</evidence>
<protein>
    <recommendedName>
        <fullName evidence="4 10">3-deoxy-D-manno-octulosonic acid transferase</fullName>
        <shortName evidence="10">Kdo transferase</shortName>
        <ecNumber evidence="3 10">2.4.99.12</ecNumber>
    </recommendedName>
    <alternativeName>
        <fullName evidence="6 10">Lipid IV(A) 3-deoxy-D-manno-octulosonic acid transferase</fullName>
    </alternativeName>
</protein>
<keyword evidence="10" id="KW-1003">Cell membrane</keyword>
<feature type="site" description="Transition state stabilizer" evidence="9">
    <location>
        <position position="139"/>
    </location>
</feature>
<dbReference type="Pfam" id="PF04413">
    <property type="entry name" value="Glycos_transf_N"/>
    <property type="match status" value="1"/>
</dbReference>
<dbReference type="Gene3D" id="3.40.50.11720">
    <property type="entry name" value="3-Deoxy-D-manno-octulosonic-acid transferase, N-terminal domain"/>
    <property type="match status" value="1"/>
</dbReference>
<evidence type="ECO:0000256" key="8">
    <source>
        <dbReference type="PIRSR" id="PIRSR639901-1"/>
    </source>
</evidence>
<gene>
    <name evidence="12" type="ORF">FKG95_03335</name>
</gene>
<evidence type="ECO:0000259" key="11">
    <source>
        <dbReference type="Pfam" id="PF04413"/>
    </source>
</evidence>
<dbReference type="FunFam" id="3.40.50.11720:FF:000001">
    <property type="entry name" value="3-deoxy-D-manno-octulosonic acid transferase"/>
    <property type="match status" value="1"/>
</dbReference>
<keyword evidence="10" id="KW-0472">Membrane</keyword>
<evidence type="ECO:0000256" key="9">
    <source>
        <dbReference type="PIRSR" id="PIRSR639901-2"/>
    </source>
</evidence>
<accession>A0A545U2D4</accession>
<comment type="pathway">
    <text evidence="2 10">Bacterial outer membrane biogenesis; LPS core biosynthesis.</text>
</comment>
<keyword evidence="5 10" id="KW-0808">Transferase</keyword>
<feature type="domain" description="3-deoxy-D-manno-octulosonic-acid transferase N-terminal" evidence="11">
    <location>
        <begin position="41"/>
        <end position="217"/>
    </location>
</feature>
<dbReference type="InterPro" id="IPR007507">
    <property type="entry name" value="Glycos_transf_N"/>
</dbReference>
<dbReference type="InterPro" id="IPR038107">
    <property type="entry name" value="Glycos_transf_N_sf"/>
</dbReference>
<organism evidence="12 13">
    <name type="scientific">Denitrobaculum tricleocarpae</name>
    <dbReference type="NCBI Taxonomy" id="2591009"/>
    <lineage>
        <taxon>Bacteria</taxon>
        <taxon>Pseudomonadati</taxon>
        <taxon>Pseudomonadota</taxon>
        <taxon>Alphaproteobacteria</taxon>
        <taxon>Rhodospirillales</taxon>
        <taxon>Rhodospirillaceae</taxon>
        <taxon>Denitrobaculum</taxon>
    </lineage>
</organism>
<dbReference type="RefSeq" id="WP_142894874.1">
    <property type="nucleotide sequence ID" value="NZ_ML660052.1"/>
</dbReference>
<keyword evidence="10" id="KW-0448">Lipopolysaccharide biosynthesis</keyword>
<keyword evidence="13" id="KW-1185">Reference proteome</keyword>
<comment type="similarity">
    <text evidence="10">Belongs to the glycosyltransferase group 1 family.</text>
</comment>
<dbReference type="GO" id="GO:0009244">
    <property type="term" value="P:lipopolysaccharide core region biosynthetic process"/>
    <property type="evidence" value="ECO:0007669"/>
    <property type="project" value="UniProtKB-UniRule"/>
</dbReference>
<evidence type="ECO:0000256" key="5">
    <source>
        <dbReference type="ARBA" id="ARBA00022679"/>
    </source>
</evidence>
<sequence>MAGSLIANTVFALYRGFGTLGAPLIERHMDKRLARGKEDAERFGERFGRSSIARPEGTLIWIHGASVGESVSALPLIERLRKDRPDLKILVTTGTVTSAKMMVQRLPEGVIHQFAPIDTPAAVRGFFDHWHPQLGLMIESEFWPNLLLEARKRQIPLHLINGRMSRKSFRGWKRSGPVFRSLLKSFASIQAQSPEDQRHFQALGFADCTSPGNLKFAAPPLQADAEELARLRAEIGDRPTWLIYSSHPGEEIIAAQAHQRVAWTYPDLLTMVVPRHPERGPIVAEELRANEMTVTLRSKGKPLTPETQMYVADTLGELGLWFRLNPVAVMGGTLAPKGGQNPIEAAHLGCALICGPHCGNFQRIVEDMSAAGALKPIVDRPGTLAAAVVKLLREPAARAEMSSAAKAYAEDQGEVLERVMALLDPALDQLK</sequence>
<evidence type="ECO:0000256" key="6">
    <source>
        <dbReference type="ARBA" id="ARBA00031445"/>
    </source>
</evidence>
<evidence type="ECO:0000256" key="2">
    <source>
        <dbReference type="ARBA" id="ARBA00004713"/>
    </source>
</evidence>
<dbReference type="Gene3D" id="3.40.50.2000">
    <property type="entry name" value="Glycogen Phosphorylase B"/>
    <property type="match status" value="1"/>
</dbReference>
<dbReference type="GO" id="GO:0043842">
    <property type="term" value="F:Kdo transferase activity"/>
    <property type="evidence" value="ECO:0007669"/>
    <property type="project" value="UniProtKB-EC"/>
</dbReference>
<evidence type="ECO:0000313" key="12">
    <source>
        <dbReference type="EMBL" id="TQV83637.1"/>
    </source>
</evidence>
<proteinExistence type="inferred from homology"/>
<dbReference type="GO" id="GO:0005886">
    <property type="term" value="C:plasma membrane"/>
    <property type="evidence" value="ECO:0007669"/>
    <property type="project" value="UniProtKB-SubCell"/>
</dbReference>
<comment type="function">
    <text evidence="1 10">Involved in lipopolysaccharide (LPS) biosynthesis. Catalyzes the transfer of 3-deoxy-D-manno-octulosonate (Kdo) residue(s) from CMP-Kdo to lipid IV(A), the tetraacyldisaccharide-1,4'-bisphosphate precursor of lipid A.</text>
</comment>
<evidence type="ECO:0000256" key="1">
    <source>
        <dbReference type="ARBA" id="ARBA00003394"/>
    </source>
</evidence>
<comment type="caution">
    <text evidence="12">The sequence shown here is derived from an EMBL/GenBank/DDBJ whole genome shotgun (WGS) entry which is preliminary data.</text>
</comment>
<dbReference type="PANTHER" id="PTHR42755:SF1">
    <property type="entry name" value="3-DEOXY-D-MANNO-OCTULOSONIC ACID TRANSFERASE, MITOCHONDRIAL-RELATED"/>
    <property type="match status" value="1"/>
</dbReference>
<feature type="site" description="Transition state stabilizer" evidence="9">
    <location>
        <position position="215"/>
    </location>
</feature>
<dbReference type="InterPro" id="IPR039901">
    <property type="entry name" value="Kdotransferase"/>
</dbReference>
<reference evidence="12 13" key="1">
    <citation type="submission" date="2019-06" db="EMBL/GenBank/DDBJ databases">
        <title>Whole genome sequence for Rhodospirillaceae sp. R148.</title>
        <authorList>
            <person name="Wang G."/>
        </authorList>
    </citation>
    <scope>NUCLEOTIDE SEQUENCE [LARGE SCALE GENOMIC DNA]</scope>
    <source>
        <strain evidence="12 13">R148</strain>
    </source>
</reference>